<reference evidence="1" key="1">
    <citation type="submission" date="2021-01" db="EMBL/GenBank/DDBJ databases">
        <title>Whole genome shotgun sequence of Dactylosporangium siamense NBRC 106093.</title>
        <authorList>
            <person name="Komaki H."/>
            <person name="Tamura T."/>
        </authorList>
    </citation>
    <scope>NUCLEOTIDE SEQUENCE</scope>
    <source>
        <strain evidence="1">NBRC 106093</strain>
    </source>
</reference>
<dbReference type="InterPro" id="IPR035994">
    <property type="entry name" value="Nucleoside_phosphorylase_sf"/>
</dbReference>
<keyword evidence="2" id="KW-1185">Reference proteome</keyword>
<proteinExistence type="predicted"/>
<evidence type="ECO:0000313" key="2">
    <source>
        <dbReference type="Proteomes" id="UP000660611"/>
    </source>
</evidence>
<dbReference type="GO" id="GO:0009116">
    <property type="term" value="P:nucleoside metabolic process"/>
    <property type="evidence" value="ECO:0007669"/>
    <property type="project" value="InterPro"/>
</dbReference>
<sequence length="367" mass="40432">MTATASDRVLPVPPPGRYGASPVDAYRHTMSFGSLLRYLKIKLHHLIDIRDWSRIRVVGAYDRNCVVSTAEKNDKLFNWQRPTAEPDGDELIVKCFPGTEYVHHYALIIATYLSMRGRYHGQVYYELPAEAQCQAAVDQLNIGIGGSELVVVGWGLGHLVPDAAWTYGHGYAWCRTAVEGRPVLYLGYLHSIWGDVAGRVVSRLAALGARQVVYVGKVGSLDPAIAPNTSLATGNHSILHNQHVTWHDYFGGLAVAQGGVVTGTHVSSPSILLEGQDWLRTQQGRSFVDPEIGHMGRAAADACIAFGYLHVVSNNLARTYAADLSNERIGTVVERRARLLDRIDSILRLRLRQPDPHPTTNDRSNPL</sequence>
<dbReference type="EMBL" id="BONQ01000194">
    <property type="protein sequence ID" value="GIG52867.1"/>
    <property type="molecule type" value="Genomic_DNA"/>
</dbReference>
<name>A0A919PYR4_9ACTN</name>
<dbReference type="GO" id="GO:0003824">
    <property type="term" value="F:catalytic activity"/>
    <property type="evidence" value="ECO:0007669"/>
    <property type="project" value="InterPro"/>
</dbReference>
<accession>A0A919PYR4</accession>
<evidence type="ECO:0000313" key="1">
    <source>
        <dbReference type="EMBL" id="GIG52867.1"/>
    </source>
</evidence>
<organism evidence="1 2">
    <name type="scientific">Dactylosporangium siamense</name>
    <dbReference type="NCBI Taxonomy" id="685454"/>
    <lineage>
        <taxon>Bacteria</taxon>
        <taxon>Bacillati</taxon>
        <taxon>Actinomycetota</taxon>
        <taxon>Actinomycetes</taxon>
        <taxon>Micromonosporales</taxon>
        <taxon>Micromonosporaceae</taxon>
        <taxon>Dactylosporangium</taxon>
    </lineage>
</organism>
<gene>
    <name evidence="1" type="ORF">Dsi01nite_109080</name>
</gene>
<protein>
    <submittedName>
        <fullName evidence="1">Uncharacterized protein</fullName>
    </submittedName>
</protein>
<dbReference type="Proteomes" id="UP000660611">
    <property type="component" value="Unassembled WGS sequence"/>
</dbReference>
<dbReference type="SUPFAM" id="SSF53167">
    <property type="entry name" value="Purine and uridine phosphorylases"/>
    <property type="match status" value="1"/>
</dbReference>
<comment type="caution">
    <text evidence="1">The sequence shown here is derived from an EMBL/GenBank/DDBJ whole genome shotgun (WGS) entry which is preliminary data.</text>
</comment>
<dbReference type="RefSeq" id="WP_203854465.1">
    <property type="nucleotide sequence ID" value="NZ_BAAAVW010000030.1"/>
</dbReference>
<dbReference type="AlphaFoldDB" id="A0A919PYR4"/>